<dbReference type="AlphaFoldDB" id="G1KT60"/>
<dbReference type="HOGENOM" id="CLU_014825_2_1_1"/>
<sequence>MLSTSSSRIYKELCASGGSLSEDELGRRLGLQGRAGLLAQLLQDASKFTLVTREEPPSSAASGGESRTVVAKTGARLCAQHGSGKCQGDCRQLHLCRFFVYGACRHQGTRKQCRFIHDFYSPCNLAVLKEHELEKLSSDDLCQLLLQNDPSLLPEVCAYYNKGDGPYGSCNFKKICVKLHICQYYLHGDCRFGSNCKRSHDVFNPDCYEKLEKWGMTRALITRIPLIYRNAYDIRNSTPSPCKERRESSSQVPSTTNSIDESDTICLYYIRKSCSFQDKCIRVHFHLPYRWQTLDGAQWKDLANMEKIEQDYCDPFHERMVYNGLGNDSKVLVIDFSNMTCNSAKLRRLSTASSVTKAPYYILTTDWIWYWKDECDVWNEYGVKDLDHDAATLSSFDLEKAYQSEASPTLKFSAGKHTYELDFRVMKQKNLRYLTERSIRRRPKFVSPKEVEEKKKTGGVAQSKGGTALIPAHWDQSALPELGYTLVTLLSSSNEYRKVQVNFQRTMPKATIVEIKRIQNRALWEVYQWQKEQMKKANDGKDVDERQLFHGTNKSHVDAICQQNFDWRICGVHGTAYGKGSYFARDASYSDNYSDSTNKIMFLARVLVGEFTIGMSSYLRPPQKEVQSTGFYNSCVNDLRNPSIFVIFEKHQIYPEYVIKYRN</sequence>
<dbReference type="Ensembl" id="ENSACAT00000016886.4">
    <property type="protein sequence ID" value="ENSACAP00000016560.3"/>
    <property type="gene ID" value="ENSACAG00000016815.4"/>
</dbReference>
<evidence type="ECO:0000259" key="15">
    <source>
        <dbReference type="PROSITE" id="PS51059"/>
    </source>
</evidence>
<dbReference type="SUPFAM" id="SSF117839">
    <property type="entry name" value="WWE domain"/>
    <property type="match status" value="1"/>
</dbReference>
<proteinExistence type="inferred from homology"/>
<evidence type="ECO:0000256" key="9">
    <source>
        <dbReference type="ARBA" id="ARBA00023242"/>
    </source>
</evidence>
<dbReference type="eggNOG" id="ENOG502QSC4">
    <property type="taxonomic scope" value="Eukaryota"/>
</dbReference>
<dbReference type="PROSITE" id="PS50918">
    <property type="entry name" value="WWE"/>
    <property type="match status" value="1"/>
</dbReference>
<evidence type="ECO:0000256" key="1">
    <source>
        <dbReference type="ARBA" id="ARBA00004123"/>
    </source>
</evidence>
<evidence type="ECO:0000256" key="12">
    <source>
        <dbReference type="SAM" id="MobiDB-lite"/>
    </source>
</evidence>
<evidence type="ECO:0000259" key="14">
    <source>
        <dbReference type="PROSITE" id="PS50918"/>
    </source>
</evidence>
<dbReference type="PANTHER" id="PTHR45740">
    <property type="entry name" value="POLY [ADP-RIBOSE] POLYMERASE"/>
    <property type="match status" value="1"/>
</dbReference>
<dbReference type="PROSITE" id="PS51059">
    <property type="entry name" value="PARP_CATALYTIC"/>
    <property type="match status" value="1"/>
</dbReference>
<dbReference type="GO" id="GO:0044331">
    <property type="term" value="P:cell-cell adhesion mediated by cadherin"/>
    <property type="evidence" value="ECO:0007669"/>
    <property type="project" value="Ensembl"/>
</dbReference>
<dbReference type="GeneID" id="100561568"/>
<evidence type="ECO:0000313" key="17">
    <source>
        <dbReference type="Proteomes" id="UP000001646"/>
    </source>
</evidence>
<dbReference type="Gene3D" id="3.30.720.50">
    <property type="match status" value="1"/>
</dbReference>
<dbReference type="GO" id="GO:0005634">
    <property type="term" value="C:nucleus"/>
    <property type="evidence" value="ECO:0000318"/>
    <property type="project" value="GO_Central"/>
</dbReference>
<keyword evidence="7 11" id="KW-0863">Zinc-finger</keyword>
<feature type="domain" description="C3H1-type" evidence="13">
    <location>
        <begin position="260"/>
        <end position="287"/>
    </location>
</feature>
<name>G1KT60_ANOCA</name>
<keyword evidence="5 11" id="KW-0479">Metal-binding</keyword>
<evidence type="ECO:0000256" key="4">
    <source>
        <dbReference type="ARBA" id="ARBA00022553"/>
    </source>
</evidence>
<feature type="zinc finger region" description="C3H1-type" evidence="11">
    <location>
        <begin position="95"/>
        <end position="120"/>
    </location>
</feature>
<evidence type="ECO:0000256" key="7">
    <source>
        <dbReference type="ARBA" id="ARBA00022771"/>
    </source>
</evidence>
<organism evidence="16 17">
    <name type="scientific">Anolis carolinensis</name>
    <name type="common">Green anole</name>
    <name type="synonym">American chameleon</name>
    <dbReference type="NCBI Taxonomy" id="28377"/>
    <lineage>
        <taxon>Eukaryota</taxon>
        <taxon>Metazoa</taxon>
        <taxon>Chordata</taxon>
        <taxon>Craniata</taxon>
        <taxon>Vertebrata</taxon>
        <taxon>Euteleostomi</taxon>
        <taxon>Lepidosauria</taxon>
        <taxon>Squamata</taxon>
        <taxon>Bifurcata</taxon>
        <taxon>Unidentata</taxon>
        <taxon>Episquamata</taxon>
        <taxon>Toxicofera</taxon>
        <taxon>Iguania</taxon>
        <taxon>Dactyloidae</taxon>
        <taxon>Anolis</taxon>
    </lineage>
</organism>
<dbReference type="Bgee" id="ENSACAG00000016815">
    <property type="expression patterns" value="Expressed in dewlap and 12 other cell types or tissues"/>
</dbReference>
<dbReference type="SMART" id="SM00356">
    <property type="entry name" value="ZnF_C3H1"/>
    <property type="match status" value="3"/>
</dbReference>
<dbReference type="GeneTree" id="ENSGT00940000154649"/>
<dbReference type="PROSITE" id="PS50103">
    <property type="entry name" value="ZF_C3H1"/>
    <property type="match status" value="3"/>
</dbReference>
<dbReference type="InterPro" id="IPR012317">
    <property type="entry name" value="Poly(ADP-ribose)pol_cat_dom"/>
</dbReference>
<protein>
    <submittedName>
        <fullName evidence="16">Poly(ADP-ribose) polymerase family member 12</fullName>
    </submittedName>
</protein>
<reference evidence="16" key="2">
    <citation type="submission" date="2025-08" db="UniProtKB">
        <authorList>
            <consortium name="Ensembl"/>
        </authorList>
    </citation>
    <scope>IDENTIFICATION</scope>
</reference>
<dbReference type="GO" id="GO:0070213">
    <property type="term" value="P:protein auto-ADP-ribosylation"/>
    <property type="evidence" value="ECO:0007669"/>
    <property type="project" value="Ensembl"/>
</dbReference>
<dbReference type="Pfam" id="PF23466">
    <property type="entry name" value="WWE_4"/>
    <property type="match status" value="1"/>
</dbReference>
<keyword evidence="6" id="KW-0677">Repeat</keyword>
<reference evidence="16" key="3">
    <citation type="submission" date="2025-09" db="UniProtKB">
        <authorList>
            <consortium name="Ensembl"/>
        </authorList>
    </citation>
    <scope>IDENTIFICATION</scope>
</reference>
<dbReference type="InterPro" id="IPR051712">
    <property type="entry name" value="ARTD-AVP"/>
</dbReference>
<comment type="subcellular location">
    <subcellularLocation>
        <location evidence="2">Cytoplasm</location>
    </subcellularLocation>
    <subcellularLocation>
        <location evidence="1">Nucleus</location>
    </subcellularLocation>
</comment>
<dbReference type="Gene3D" id="3.90.228.10">
    <property type="match status" value="1"/>
</dbReference>
<feature type="domain" description="WWE" evidence="14">
    <location>
        <begin position="354"/>
        <end position="441"/>
    </location>
</feature>
<feature type="zinc finger region" description="C3H1-type" evidence="11">
    <location>
        <begin position="260"/>
        <end position="287"/>
    </location>
</feature>
<dbReference type="InterPro" id="IPR000571">
    <property type="entry name" value="Znf_CCCH"/>
</dbReference>
<evidence type="ECO:0000313" key="16">
    <source>
        <dbReference type="Ensembl" id="ENSACAP00000016560.3"/>
    </source>
</evidence>
<keyword evidence="17" id="KW-1185">Reference proteome</keyword>
<keyword evidence="8 11" id="KW-0862">Zinc</keyword>
<evidence type="ECO:0000259" key="13">
    <source>
        <dbReference type="PROSITE" id="PS50103"/>
    </source>
</evidence>
<feature type="domain" description="C3H1-type" evidence="13">
    <location>
        <begin position="95"/>
        <end position="120"/>
    </location>
</feature>
<accession>G1KT60</accession>
<keyword evidence="9" id="KW-0539">Nucleus</keyword>
<evidence type="ECO:0000256" key="2">
    <source>
        <dbReference type="ARBA" id="ARBA00004496"/>
    </source>
</evidence>
<dbReference type="Pfam" id="PF25261">
    <property type="entry name" value="zf-CCCH_PARP12"/>
    <property type="match status" value="2"/>
</dbReference>
<feature type="domain" description="C3H1-type" evidence="13">
    <location>
        <begin position="181"/>
        <end position="203"/>
    </location>
</feature>
<dbReference type="CDD" id="cd01439">
    <property type="entry name" value="TCCD_inducible_PARP_like"/>
    <property type="match status" value="1"/>
</dbReference>
<evidence type="ECO:0000256" key="10">
    <source>
        <dbReference type="ARBA" id="ARBA00024347"/>
    </source>
</evidence>
<feature type="zinc finger region" description="C3H1-type" evidence="11">
    <location>
        <begin position="181"/>
        <end position="203"/>
    </location>
</feature>
<reference evidence="16 17" key="1">
    <citation type="submission" date="2009-12" db="EMBL/GenBank/DDBJ databases">
        <title>The Genome Sequence of Anolis carolinensis (Green Anole Lizard).</title>
        <authorList>
            <consortium name="The Genome Sequencing Platform"/>
            <person name="Di Palma F."/>
            <person name="Alfoldi J."/>
            <person name="Heiman D."/>
            <person name="Young S."/>
            <person name="Grabherr M."/>
            <person name="Johnson J."/>
            <person name="Lander E.S."/>
            <person name="Lindblad-Toh K."/>
        </authorList>
    </citation>
    <scope>NUCLEOTIDE SEQUENCE [LARGE SCALE GENOMIC DNA]</scope>
    <source>
        <strain evidence="16 17">JBL SC #1</strain>
    </source>
</reference>
<dbReference type="GO" id="GO:0003950">
    <property type="term" value="F:NAD+ poly-ADP-ribosyltransferase activity"/>
    <property type="evidence" value="ECO:0000318"/>
    <property type="project" value="GO_Central"/>
</dbReference>
<dbReference type="GO" id="GO:0008270">
    <property type="term" value="F:zinc ion binding"/>
    <property type="evidence" value="ECO:0007669"/>
    <property type="project" value="UniProtKB-KW"/>
</dbReference>
<evidence type="ECO:0000256" key="6">
    <source>
        <dbReference type="ARBA" id="ARBA00022737"/>
    </source>
</evidence>
<dbReference type="Pfam" id="PF02825">
    <property type="entry name" value="WWE"/>
    <property type="match status" value="1"/>
</dbReference>
<gene>
    <name evidence="16" type="primary">PARP12</name>
</gene>
<dbReference type="GO" id="GO:0005802">
    <property type="term" value="C:trans-Golgi network"/>
    <property type="evidence" value="ECO:0007669"/>
    <property type="project" value="Ensembl"/>
</dbReference>
<evidence type="ECO:0000256" key="5">
    <source>
        <dbReference type="ARBA" id="ARBA00022723"/>
    </source>
</evidence>
<dbReference type="KEGG" id="acs:100561568"/>
<dbReference type="InterPro" id="IPR057602">
    <property type="entry name" value="Zfn-CCCH_PARP12"/>
</dbReference>
<dbReference type="InterPro" id="IPR004170">
    <property type="entry name" value="WWE_dom"/>
</dbReference>
<dbReference type="OrthoDB" id="6133115at2759"/>
<comment type="similarity">
    <text evidence="10">Belongs to the ARTD/PARP family.</text>
</comment>
<keyword evidence="3" id="KW-0963">Cytoplasm</keyword>
<dbReference type="GO" id="GO:0070633">
    <property type="term" value="P:transepithelial transport"/>
    <property type="evidence" value="ECO:0007669"/>
    <property type="project" value="Ensembl"/>
</dbReference>
<keyword evidence="4" id="KW-0597">Phosphoprotein</keyword>
<evidence type="ECO:0000256" key="3">
    <source>
        <dbReference type="ARBA" id="ARBA00022490"/>
    </source>
</evidence>
<evidence type="ECO:0000256" key="8">
    <source>
        <dbReference type="ARBA" id="ARBA00022833"/>
    </source>
</evidence>
<dbReference type="InterPro" id="IPR037197">
    <property type="entry name" value="WWE_dom_sf"/>
</dbReference>
<evidence type="ECO:0000256" key="11">
    <source>
        <dbReference type="PROSITE-ProRule" id="PRU00723"/>
    </source>
</evidence>
<feature type="region of interest" description="Disordered" evidence="12">
    <location>
        <begin position="238"/>
        <end position="257"/>
    </location>
</feature>
<dbReference type="PANTHER" id="PTHR45740:SF6">
    <property type="entry name" value="PROTEIN MONO-ADP-RIBOSYLTRANSFERASE PARP12"/>
    <property type="match status" value="1"/>
</dbReference>
<dbReference type="Gene3D" id="3.30.1370.210">
    <property type="match status" value="1"/>
</dbReference>
<dbReference type="GO" id="GO:1990404">
    <property type="term" value="F:NAD+-protein mono-ADP-ribosyltransferase activity"/>
    <property type="evidence" value="ECO:0007669"/>
    <property type="project" value="Ensembl"/>
</dbReference>
<dbReference type="Proteomes" id="UP000001646">
    <property type="component" value="Chromosome 5"/>
</dbReference>
<feature type="domain" description="PARP catalytic" evidence="15">
    <location>
        <begin position="470"/>
        <end position="663"/>
    </location>
</feature>
<dbReference type="Pfam" id="PF00644">
    <property type="entry name" value="PARP"/>
    <property type="match status" value="1"/>
</dbReference>
<dbReference type="SUPFAM" id="SSF56399">
    <property type="entry name" value="ADP-ribosylation"/>
    <property type="match status" value="1"/>
</dbReference>
<dbReference type="InParanoid" id="G1KT60"/>
<dbReference type="STRING" id="28377.ENSACAP00000016560"/>